<name>A0AAV2HWS0_LYMST</name>
<protein>
    <recommendedName>
        <fullName evidence="3">Protein quiver</fullName>
    </recommendedName>
</protein>
<evidence type="ECO:0000313" key="2">
    <source>
        <dbReference type="Proteomes" id="UP001497497"/>
    </source>
</evidence>
<keyword evidence="2" id="KW-1185">Reference proteome</keyword>
<evidence type="ECO:0008006" key="3">
    <source>
        <dbReference type="Google" id="ProtNLM"/>
    </source>
</evidence>
<dbReference type="Proteomes" id="UP001497497">
    <property type="component" value="Unassembled WGS sequence"/>
</dbReference>
<dbReference type="EMBL" id="CAXITT010000307">
    <property type="protein sequence ID" value="CAL1538614.1"/>
    <property type="molecule type" value="Genomic_DNA"/>
</dbReference>
<organism evidence="1 2">
    <name type="scientific">Lymnaea stagnalis</name>
    <name type="common">Great pond snail</name>
    <name type="synonym">Helix stagnalis</name>
    <dbReference type="NCBI Taxonomy" id="6523"/>
    <lineage>
        <taxon>Eukaryota</taxon>
        <taxon>Metazoa</taxon>
        <taxon>Spiralia</taxon>
        <taxon>Lophotrochozoa</taxon>
        <taxon>Mollusca</taxon>
        <taxon>Gastropoda</taxon>
        <taxon>Heterobranchia</taxon>
        <taxon>Euthyneura</taxon>
        <taxon>Panpulmonata</taxon>
        <taxon>Hygrophila</taxon>
        <taxon>Lymnaeoidea</taxon>
        <taxon>Lymnaeidae</taxon>
        <taxon>Lymnaea</taxon>
    </lineage>
</organism>
<evidence type="ECO:0000313" key="1">
    <source>
        <dbReference type="EMBL" id="CAL1538614.1"/>
    </source>
</evidence>
<dbReference type="AlphaFoldDB" id="A0AAV2HWS0"/>
<accession>A0AAV2HWS0</accession>
<sequence>MCFECSSGAPGSWQNEACPANGKLKGWARQPIKCNGQCVATVKRWPLGDIVRSCSGNYYFASPPPKTGCIRRNDEITCFCSSNRCNDMDMLDWQATLLNEFRG</sequence>
<proteinExistence type="predicted"/>
<comment type="caution">
    <text evidence="1">The sequence shown here is derived from an EMBL/GenBank/DDBJ whole genome shotgun (WGS) entry which is preliminary data.</text>
</comment>
<reference evidence="1 2" key="1">
    <citation type="submission" date="2024-04" db="EMBL/GenBank/DDBJ databases">
        <authorList>
            <consortium name="Genoscope - CEA"/>
            <person name="William W."/>
        </authorList>
    </citation>
    <scope>NUCLEOTIDE SEQUENCE [LARGE SCALE GENOMIC DNA]</scope>
</reference>
<gene>
    <name evidence="1" type="ORF">GSLYS_00012435001</name>
</gene>